<dbReference type="EMBL" id="BQNB010015242">
    <property type="protein sequence ID" value="GJT37663.1"/>
    <property type="molecule type" value="Genomic_DNA"/>
</dbReference>
<name>A0ABQ5DHA5_9ASTR</name>
<protein>
    <submittedName>
        <fullName evidence="3">Retrovirus-related pol polyprotein from transposon TNT 1-94</fullName>
    </submittedName>
</protein>
<comment type="caution">
    <text evidence="3">The sequence shown here is derived from an EMBL/GenBank/DDBJ whole genome shotgun (WGS) entry which is preliminary data.</text>
</comment>
<evidence type="ECO:0000256" key="1">
    <source>
        <dbReference type="PROSITE-ProRule" id="PRU00047"/>
    </source>
</evidence>
<evidence type="ECO:0000313" key="3">
    <source>
        <dbReference type="EMBL" id="GJT37663.1"/>
    </source>
</evidence>
<reference evidence="3" key="2">
    <citation type="submission" date="2022-01" db="EMBL/GenBank/DDBJ databases">
        <authorList>
            <person name="Yamashiro T."/>
            <person name="Shiraishi A."/>
            <person name="Satake H."/>
            <person name="Nakayama K."/>
        </authorList>
    </citation>
    <scope>NUCLEOTIDE SEQUENCE</scope>
</reference>
<dbReference type="Pfam" id="PF00098">
    <property type="entry name" value="zf-CCHC"/>
    <property type="match status" value="1"/>
</dbReference>
<accession>A0ABQ5DHA5</accession>
<gene>
    <name evidence="3" type="ORF">Tco_0937528</name>
</gene>
<dbReference type="SUPFAM" id="SSF57756">
    <property type="entry name" value="Retrovirus zinc finger-like domains"/>
    <property type="match status" value="1"/>
</dbReference>
<dbReference type="PROSITE" id="PS50158">
    <property type="entry name" value="ZF_CCHC"/>
    <property type="match status" value="1"/>
</dbReference>
<evidence type="ECO:0000259" key="2">
    <source>
        <dbReference type="PROSITE" id="PS50158"/>
    </source>
</evidence>
<dbReference type="Gene3D" id="4.10.60.10">
    <property type="entry name" value="Zinc finger, CCHC-type"/>
    <property type="match status" value="1"/>
</dbReference>
<dbReference type="Proteomes" id="UP001151760">
    <property type="component" value="Unassembled WGS sequence"/>
</dbReference>
<keyword evidence="1" id="KW-0862">Zinc</keyword>
<proteinExistence type="predicted"/>
<keyword evidence="4" id="KW-1185">Reference proteome</keyword>
<dbReference type="SMART" id="SM00343">
    <property type="entry name" value="ZnF_C2HC"/>
    <property type="match status" value="1"/>
</dbReference>
<keyword evidence="1" id="KW-0863">Zinc-finger</keyword>
<evidence type="ECO:0000313" key="4">
    <source>
        <dbReference type="Proteomes" id="UP001151760"/>
    </source>
</evidence>
<organism evidence="3 4">
    <name type="scientific">Tanacetum coccineum</name>
    <dbReference type="NCBI Taxonomy" id="301880"/>
    <lineage>
        <taxon>Eukaryota</taxon>
        <taxon>Viridiplantae</taxon>
        <taxon>Streptophyta</taxon>
        <taxon>Embryophyta</taxon>
        <taxon>Tracheophyta</taxon>
        <taxon>Spermatophyta</taxon>
        <taxon>Magnoliopsida</taxon>
        <taxon>eudicotyledons</taxon>
        <taxon>Gunneridae</taxon>
        <taxon>Pentapetalae</taxon>
        <taxon>asterids</taxon>
        <taxon>campanulids</taxon>
        <taxon>Asterales</taxon>
        <taxon>Asteraceae</taxon>
        <taxon>Asteroideae</taxon>
        <taxon>Anthemideae</taxon>
        <taxon>Anthemidinae</taxon>
        <taxon>Tanacetum</taxon>
    </lineage>
</organism>
<reference evidence="3" key="1">
    <citation type="journal article" date="2022" name="Int. J. Mol. Sci.">
        <title>Draft Genome of Tanacetum Coccineum: Genomic Comparison of Closely Related Tanacetum-Family Plants.</title>
        <authorList>
            <person name="Yamashiro T."/>
            <person name="Shiraishi A."/>
            <person name="Nakayama K."/>
            <person name="Satake H."/>
        </authorList>
    </citation>
    <scope>NUCLEOTIDE SEQUENCE</scope>
</reference>
<keyword evidence="1" id="KW-0479">Metal-binding</keyword>
<feature type="domain" description="CCHC-type" evidence="2">
    <location>
        <begin position="187"/>
        <end position="203"/>
    </location>
</feature>
<sequence>MMLDSIDNGPLVYPTIEEDGQTRPKKYSEFTEAQQLQDDCDVQATNIILHGLPPDVYAILNHQEAAKDIWDKVKLLMKGTELSYQERECSLYNLFDKYASVQVTQQPQAEFPQLDSGLAVLTFKQGEDPIDCINKAMAFLYATIQDGRVTVQQVQGKQTQSFVGTGNRGISTTSRGNYAVSQPRVVKCYNCQREGHMVRQCTQPKRPRNSTWFKEKLMLVEAQEAGQIFDEEQLALIADPGIEEAPVAQQTIPQNSAFQTEDLDAYESDCDDLSSAKAVLMANLSSCDSDVLSEVPYSDTYLNDMINQDVQEMPYSKQTHIVDFPDNEKPVIAISFLTLNICRNHKMRVYMILIL</sequence>
<dbReference type="InterPro" id="IPR001878">
    <property type="entry name" value="Znf_CCHC"/>
</dbReference>
<dbReference type="InterPro" id="IPR036875">
    <property type="entry name" value="Znf_CCHC_sf"/>
</dbReference>